<dbReference type="AlphaFoldDB" id="A0A9P8MCI7"/>
<keyword evidence="3" id="KW-1185">Reference proteome</keyword>
<comment type="caution">
    <text evidence="2">The sequence shown here is derived from an EMBL/GenBank/DDBJ whole genome shotgun (WGS) entry which is preliminary data.</text>
</comment>
<accession>A0A9P8MCI7</accession>
<protein>
    <submittedName>
        <fullName evidence="2">Uncharacterized protein</fullName>
    </submittedName>
</protein>
<evidence type="ECO:0000313" key="3">
    <source>
        <dbReference type="Proteomes" id="UP000764110"/>
    </source>
</evidence>
<gene>
    <name evidence="2" type="ORF">MHUMG1_05077</name>
</gene>
<proteinExistence type="predicted"/>
<evidence type="ECO:0000256" key="1">
    <source>
        <dbReference type="SAM" id="MobiDB-lite"/>
    </source>
</evidence>
<evidence type="ECO:0000313" key="2">
    <source>
        <dbReference type="EMBL" id="KAH0596769.1"/>
    </source>
</evidence>
<name>A0A9P8MCI7_9HYPO</name>
<sequence>MAADPGSTRPSLSGACLGDDGVGLRWEKPAITQDQNAVDYYFSIFVEAGPARPGIAVHVAAALPALQGILRRGLVDDLDQQTCRVAPQHHVDPVRQAAYCAANKKNIKHPALRPGRQRESRQPQPASSAPSPCAVDQVHDIAAAILQTLTLASRRADIDNPKVTGCSSSIGKDVAKPSGLRTSFAGSSNKKLEAMAKQALVAGEIEPVVIVEALFKLAARGDGIPLHLALVL</sequence>
<dbReference type="EMBL" id="JACEFI010000008">
    <property type="protein sequence ID" value="KAH0596769.1"/>
    <property type="molecule type" value="Genomic_DNA"/>
</dbReference>
<feature type="compositionally biased region" description="Low complexity" evidence="1">
    <location>
        <begin position="122"/>
        <end position="132"/>
    </location>
</feature>
<reference evidence="2 3" key="1">
    <citation type="submission" date="2020-07" db="EMBL/GenBank/DDBJ databases">
        <title>Metarhizium humberi genome.</title>
        <authorList>
            <person name="Lysoe E."/>
        </authorList>
    </citation>
    <scope>NUCLEOTIDE SEQUENCE [LARGE SCALE GENOMIC DNA]</scope>
    <source>
        <strain evidence="2 3">ESALQ1638</strain>
    </source>
</reference>
<dbReference type="Proteomes" id="UP000764110">
    <property type="component" value="Unassembled WGS sequence"/>
</dbReference>
<feature type="region of interest" description="Disordered" evidence="1">
    <location>
        <begin position="108"/>
        <end position="133"/>
    </location>
</feature>
<organism evidence="2 3">
    <name type="scientific">Metarhizium humberi</name>
    <dbReference type="NCBI Taxonomy" id="2596975"/>
    <lineage>
        <taxon>Eukaryota</taxon>
        <taxon>Fungi</taxon>
        <taxon>Dikarya</taxon>
        <taxon>Ascomycota</taxon>
        <taxon>Pezizomycotina</taxon>
        <taxon>Sordariomycetes</taxon>
        <taxon>Hypocreomycetidae</taxon>
        <taxon>Hypocreales</taxon>
        <taxon>Clavicipitaceae</taxon>
        <taxon>Metarhizium</taxon>
    </lineage>
</organism>